<feature type="signal peptide" evidence="1">
    <location>
        <begin position="1"/>
        <end position="29"/>
    </location>
</feature>
<dbReference type="RefSeq" id="WP_248866087.1">
    <property type="nucleotide sequence ID" value="NZ_CP086322.1"/>
</dbReference>
<evidence type="ECO:0000256" key="1">
    <source>
        <dbReference type="SAM" id="SignalP"/>
    </source>
</evidence>
<organism evidence="2 3">
    <name type="scientific">Streptomyces halobius</name>
    <dbReference type="NCBI Taxonomy" id="2879846"/>
    <lineage>
        <taxon>Bacteria</taxon>
        <taxon>Bacillati</taxon>
        <taxon>Actinomycetota</taxon>
        <taxon>Actinomycetes</taxon>
        <taxon>Kitasatosporales</taxon>
        <taxon>Streptomycetaceae</taxon>
        <taxon>Streptomyces</taxon>
    </lineage>
</organism>
<dbReference type="EMBL" id="CP086322">
    <property type="protein sequence ID" value="UQA95206.1"/>
    <property type="molecule type" value="Genomic_DNA"/>
</dbReference>
<evidence type="ECO:0000313" key="3">
    <source>
        <dbReference type="Proteomes" id="UP000830115"/>
    </source>
</evidence>
<evidence type="ECO:0008006" key="4">
    <source>
        <dbReference type="Google" id="ProtNLM"/>
    </source>
</evidence>
<reference evidence="2" key="1">
    <citation type="submission" date="2021-10" db="EMBL/GenBank/DDBJ databases">
        <title>Streptomyces nigrumlapis sp.nov.,an antimicrobial producing actinobacterium isolated from Black Gobi rocks.</title>
        <authorList>
            <person name="Wen Y."/>
            <person name="Zhang W."/>
            <person name="Liu X.G."/>
        </authorList>
    </citation>
    <scope>NUCLEOTIDE SEQUENCE</scope>
    <source>
        <strain evidence="2">ST13-2-2</strain>
    </source>
</reference>
<evidence type="ECO:0000313" key="2">
    <source>
        <dbReference type="EMBL" id="UQA95206.1"/>
    </source>
</evidence>
<feature type="chain" id="PRO_5046210750" description="Secreted protein" evidence="1">
    <location>
        <begin position="30"/>
        <end position="139"/>
    </location>
</feature>
<keyword evidence="1" id="KW-0732">Signal</keyword>
<keyword evidence="3" id="KW-1185">Reference proteome</keyword>
<dbReference type="Proteomes" id="UP000830115">
    <property type="component" value="Chromosome"/>
</dbReference>
<proteinExistence type="predicted"/>
<gene>
    <name evidence="2" type="ORF">K9S39_28125</name>
</gene>
<accession>A0ABY4MFU6</accession>
<name>A0ABY4MFU6_9ACTN</name>
<sequence>MAPRTQRQLPQHRRHATTVLATLAAAALAIPLLSACGAVNKAMDCANTASTIVDSVDKLQKAVGSAIDDPQAAKEALDTIDKNLDKVSKSSDDPELSKAIDKMNDGVKDARKDLDAAKAPDLAPISDAAGDITKVCTPG</sequence>
<protein>
    <recommendedName>
        <fullName evidence="4">Secreted protein</fullName>
    </recommendedName>
</protein>